<dbReference type="NCBIfam" id="TIGR02582">
    <property type="entry name" value="cas7_TM1809"/>
    <property type="match status" value="1"/>
</dbReference>
<evidence type="ECO:0000256" key="6">
    <source>
        <dbReference type="ARBA" id="ARBA00022884"/>
    </source>
</evidence>
<evidence type="ECO:0000256" key="5">
    <source>
        <dbReference type="ARBA" id="ARBA00022801"/>
    </source>
</evidence>
<dbReference type="InterPro" id="IPR005537">
    <property type="entry name" value="RAMP_III_fam"/>
</dbReference>
<protein>
    <recommendedName>
        <fullName evidence="2">CRISPR system Cms endoribonuclease Csm3</fullName>
    </recommendedName>
    <alternativeName>
        <fullName evidence="8">CRISPR type III A-associated RAMP protein Csm3</fullName>
    </alternativeName>
</protein>
<name>A0A8J3FBY7_9BACI</name>
<evidence type="ECO:0000256" key="4">
    <source>
        <dbReference type="ARBA" id="ARBA00022759"/>
    </source>
</evidence>
<dbReference type="InterPro" id="IPR013412">
    <property type="entry name" value="CRISPR-assoc_RAMP_Csm3"/>
</dbReference>
<dbReference type="PANTHER" id="PTHR35579">
    <property type="entry name" value="CRISPR SYSTEM CMS ENDORIBONUCLEASE CSM3"/>
    <property type="match status" value="1"/>
</dbReference>
<keyword evidence="6" id="KW-0694">RNA-binding</keyword>
<sequence>MTGMKGNSFAGKLLIEGEIECLTGLHIGSSRETSDIGGVDLLVIRDPVTREPYIPGSSLKGKLRSLLERYRHALEPEKYRFIRKMKVGDVEVHLHECGEKTCVICRLFGVSRTKGIVETNLPAALYVRDARLTNASKQKLSEMESGYYLTEVKFENALDRITCAANPRQIERVPRGAQFHFQMVYNVWEKTASANMEEDVNEIFTGLQLLEDDYLGGHGSRGYGQVRFVNLHVYWRSLEYYQGKEEEQAWRAEPEQPLKDVACAVTSWLTSLQRPEERA</sequence>
<organism evidence="10 11">
    <name type="scientific">Calditerricola satsumensis</name>
    <dbReference type="NCBI Taxonomy" id="373054"/>
    <lineage>
        <taxon>Bacteria</taxon>
        <taxon>Bacillati</taxon>
        <taxon>Bacillota</taxon>
        <taxon>Bacilli</taxon>
        <taxon>Bacillales</taxon>
        <taxon>Bacillaceae</taxon>
        <taxon>Calditerricola</taxon>
    </lineage>
</organism>
<reference evidence="10" key="1">
    <citation type="journal article" date="2014" name="Int. J. Syst. Evol. Microbiol.">
        <title>Complete genome sequence of Corynebacterium casei LMG S-19264T (=DSM 44701T), isolated from a smear-ripened cheese.</title>
        <authorList>
            <consortium name="US DOE Joint Genome Institute (JGI-PGF)"/>
            <person name="Walter F."/>
            <person name="Albersmeier A."/>
            <person name="Kalinowski J."/>
            <person name="Ruckert C."/>
        </authorList>
    </citation>
    <scope>NUCLEOTIDE SEQUENCE</scope>
    <source>
        <strain evidence="10">JCM 14719</strain>
    </source>
</reference>
<gene>
    <name evidence="10" type="primary">csm3</name>
    <name evidence="10" type="ORF">GCM10007043_21060</name>
</gene>
<evidence type="ECO:0000313" key="11">
    <source>
        <dbReference type="Proteomes" id="UP000637720"/>
    </source>
</evidence>
<reference evidence="10" key="2">
    <citation type="submission" date="2020-09" db="EMBL/GenBank/DDBJ databases">
        <authorList>
            <person name="Sun Q."/>
            <person name="Ohkuma M."/>
        </authorList>
    </citation>
    <scope>NUCLEOTIDE SEQUENCE</scope>
    <source>
        <strain evidence="10">JCM 14719</strain>
    </source>
</reference>
<evidence type="ECO:0000313" key="10">
    <source>
        <dbReference type="EMBL" id="GGK06766.1"/>
    </source>
</evidence>
<keyword evidence="4" id="KW-0255">Endonuclease</keyword>
<evidence type="ECO:0000256" key="7">
    <source>
        <dbReference type="ARBA" id="ARBA00023118"/>
    </source>
</evidence>
<keyword evidence="5" id="KW-0378">Hydrolase</keyword>
<evidence type="ECO:0000256" key="8">
    <source>
        <dbReference type="ARBA" id="ARBA00033183"/>
    </source>
</evidence>
<evidence type="ECO:0000259" key="9">
    <source>
        <dbReference type="Pfam" id="PF03787"/>
    </source>
</evidence>
<dbReference type="GO" id="GO:0051607">
    <property type="term" value="P:defense response to virus"/>
    <property type="evidence" value="ECO:0007669"/>
    <property type="project" value="UniProtKB-KW"/>
</dbReference>
<dbReference type="RefSeq" id="WP_083462878.1">
    <property type="nucleotide sequence ID" value="NZ_BMOF01000057.1"/>
</dbReference>
<dbReference type="AlphaFoldDB" id="A0A8J3FBY7"/>
<keyword evidence="3" id="KW-0540">Nuclease</keyword>
<dbReference type="GO" id="GO:0016787">
    <property type="term" value="F:hydrolase activity"/>
    <property type="evidence" value="ECO:0007669"/>
    <property type="project" value="UniProtKB-KW"/>
</dbReference>
<evidence type="ECO:0000256" key="1">
    <source>
        <dbReference type="ARBA" id="ARBA00006342"/>
    </source>
</evidence>
<dbReference type="GO" id="GO:0003723">
    <property type="term" value="F:RNA binding"/>
    <property type="evidence" value="ECO:0007669"/>
    <property type="project" value="UniProtKB-KW"/>
</dbReference>
<dbReference type="InterPro" id="IPR052216">
    <property type="entry name" value="CRISPR_Csm3_endoribonuclease"/>
</dbReference>
<evidence type="ECO:0000256" key="3">
    <source>
        <dbReference type="ARBA" id="ARBA00022722"/>
    </source>
</evidence>
<proteinExistence type="inferred from homology"/>
<feature type="domain" description="CRISPR type III-associated protein" evidence="9">
    <location>
        <begin position="18"/>
        <end position="227"/>
    </location>
</feature>
<dbReference type="Proteomes" id="UP000637720">
    <property type="component" value="Unassembled WGS sequence"/>
</dbReference>
<dbReference type="EMBL" id="BMOF01000057">
    <property type="protein sequence ID" value="GGK06766.1"/>
    <property type="molecule type" value="Genomic_DNA"/>
</dbReference>
<keyword evidence="11" id="KW-1185">Reference proteome</keyword>
<comment type="similarity">
    <text evidence="1">Belongs to the CRISPR-associated Csm3 family.</text>
</comment>
<evidence type="ECO:0000256" key="2">
    <source>
        <dbReference type="ARBA" id="ARBA00022150"/>
    </source>
</evidence>
<keyword evidence="7" id="KW-0051">Antiviral defense</keyword>
<dbReference type="PANTHER" id="PTHR35579:SF3">
    <property type="entry name" value="CRISPR SYSTEM CMS ENDORIBONUCLEASE CSM3"/>
    <property type="match status" value="1"/>
</dbReference>
<accession>A0A8J3FBY7</accession>
<dbReference type="GO" id="GO:0004519">
    <property type="term" value="F:endonuclease activity"/>
    <property type="evidence" value="ECO:0007669"/>
    <property type="project" value="UniProtKB-KW"/>
</dbReference>
<dbReference type="Pfam" id="PF03787">
    <property type="entry name" value="RAMPs"/>
    <property type="match status" value="1"/>
</dbReference>
<comment type="caution">
    <text evidence="10">The sequence shown here is derived from an EMBL/GenBank/DDBJ whole genome shotgun (WGS) entry which is preliminary data.</text>
</comment>